<feature type="coiled-coil region" evidence="1">
    <location>
        <begin position="2"/>
        <end position="78"/>
    </location>
</feature>
<name>A0A422Q728_9TRYP</name>
<dbReference type="Proteomes" id="UP000284403">
    <property type="component" value="Unassembled WGS sequence"/>
</dbReference>
<keyword evidence="1" id="KW-0175">Coiled coil</keyword>
<keyword evidence="4" id="KW-1185">Reference proteome</keyword>
<dbReference type="GeneID" id="40315561"/>
<dbReference type="AlphaFoldDB" id="A0A422Q728"/>
<evidence type="ECO:0000313" key="4">
    <source>
        <dbReference type="Proteomes" id="UP000284403"/>
    </source>
</evidence>
<dbReference type="EMBL" id="MKKU01000073">
    <property type="protein sequence ID" value="RNF25758.1"/>
    <property type="molecule type" value="Genomic_DNA"/>
</dbReference>
<reference evidence="3 4" key="1">
    <citation type="journal article" date="2018" name="BMC Genomics">
        <title>Genomic comparison of Trypanosoma conorhini and Trypanosoma rangeli to Trypanosoma cruzi strains of high and low virulence.</title>
        <authorList>
            <person name="Bradwell K.R."/>
            <person name="Koparde V.N."/>
            <person name="Matveyev A.V."/>
            <person name="Serrano M.G."/>
            <person name="Alves J.M."/>
            <person name="Parikh H."/>
            <person name="Huang B."/>
            <person name="Lee V."/>
            <person name="Espinosa-Alvarez O."/>
            <person name="Ortiz P.A."/>
            <person name="Costa-Martins A.G."/>
            <person name="Teixeira M.M."/>
            <person name="Buck G.A."/>
        </authorList>
    </citation>
    <scope>NUCLEOTIDE SEQUENCE [LARGE SCALE GENOMIC DNA]</scope>
    <source>
        <strain evidence="3 4">025E</strain>
    </source>
</reference>
<dbReference type="RefSeq" id="XP_029230964.1">
    <property type="nucleotide sequence ID" value="XM_029368886.1"/>
</dbReference>
<dbReference type="OrthoDB" id="272037at2759"/>
<feature type="region of interest" description="Disordered" evidence="2">
    <location>
        <begin position="268"/>
        <end position="295"/>
    </location>
</feature>
<accession>A0A422Q728</accession>
<protein>
    <submittedName>
        <fullName evidence="3">Elks delta-like protein</fullName>
    </submittedName>
</protein>
<evidence type="ECO:0000256" key="1">
    <source>
        <dbReference type="SAM" id="Coils"/>
    </source>
</evidence>
<proteinExistence type="predicted"/>
<comment type="caution">
    <text evidence="3">The sequence shown here is derived from an EMBL/GenBank/DDBJ whole genome shotgun (WGS) entry which is preliminary data.</text>
</comment>
<evidence type="ECO:0000313" key="3">
    <source>
        <dbReference type="EMBL" id="RNF25758.1"/>
    </source>
</evidence>
<evidence type="ECO:0000256" key="2">
    <source>
        <dbReference type="SAM" id="MobiDB-lite"/>
    </source>
</evidence>
<gene>
    <name evidence="3" type="ORF">Tco025E_01950</name>
</gene>
<organism evidence="3 4">
    <name type="scientific">Trypanosoma conorhini</name>
    <dbReference type="NCBI Taxonomy" id="83891"/>
    <lineage>
        <taxon>Eukaryota</taxon>
        <taxon>Discoba</taxon>
        <taxon>Euglenozoa</taxon>
        <taxon>Kinetoplastea</taxon>
        <taxon>Metakinetoplastina</taxon>
        <taxon>Trypanosomatida</taxon>
        <taxon>Trypanosomatidae</taxon>
        <taxon>Trypanosoma</taxon>
    </lineage>
</organism>
<sequence>MDEKQEEAVRELKQQLRELEDALSAQEKLLQDRSQRMASISLSVADAERALEEGEEELQEAQVQLEDVLTENRIARTERRRLQTTSESRLPREEYVQGLSEADAGLKEMQGQDQSLVAQVESLSGSAEGADARRRLTLVSLISMLDELQTSLSRNHQRVPPEEDARAREVLKAIRELSRERERAIAYCVRRKRDLADVIELKKQRANELILDSQRNLSSLVEGQEKAALGVVERIQAERKALREEVENVKNANQRLWDALRDTKYSSDSLQAGESKREASISASDALRGSAAAEEEKEHLREQLRLFEAKRTKLQRMIDELRTNVNMEMEKHATKLRDLKREIQAQQRESHRLEGENRKLKSLCDSLALTFEA</sequence>